<dbReference type="OrthoDB" id="8389895at2"/>
<evidence type="ECO:0000313" key="1">
    <source>
        <dbReference type="EMBL" id="PZM16444.1"/>
    </source>
</evidence>
<accession>A0A2W4DJS1</accession>
<dbReference type="AlphaFoldDB" id="A0A2W4DJS1"/>
<reference evidence="1 2" key="1">
    <citation type="journal article" date="2018" name="Sci. Rep.">
        <title>Rhizobium tumorigenes sp. nov., a novel plant tumorigenic bacterium isolated from cane gall tumors on thornless blackberry.</title>
        <authorList>
            <person name="Kuzmanovi N."/>
            <person name="Smalla K."/>
            <person name="Gronow S."/>
            <person name="PuBawska J."/>
        </authorList>
    </citation>
    <scope>NUCLEOTIDE SEQUENCE [LARGE SCALE GENOMIC DNA]</scope>
    <source>
        <strain evidence="1 2">CCBAU 85046</strain>
    </source>
</reference>
<evidence type="ECO:0000313" key="2">
    <source>
        <dbReference type="Proteomes" id="UP000248925"/>
    </source>
</evidence>
<name>A0A2W4DJS1_9HYPH</name>
<dbReference type="EMBL" id="PCDP01000002">
    <property type="protein sequence ID" value="PZM16444.1"/>
    <property type="molecule type" value="Genomic_DNA"/>
</dbReference>
<proteinExistence type="predicted"/>
<gene>
    <name evidence="1" type="ORF">CPY51_03655</name>
</gene>
<sequence length="78" mass="8775">MRSKVEADFRVMSQAVLAWYRYYEIDPEVPPSIVLCTAALDLYKDGYRSVDEIANMLIGIYVGVYSTRVNAPSSVAVH</sequence>
<organism evidence="1 2">
    <name type="scientific">Rhizobium tubonense</name>
    <dbReference type="NCBI Taxonomy" id="484088"/>
    <lineage>
        <taxon>Bacteria</taxon>
        <taxon>Pseudomonadati</taxon>
        <taxon>Pseudomonadota</taxon>
        <taxon>Alphaproteobacteria</taxon>
        <taxon>Hyphomicrobiales</taxon>
        <taxon>Rhizobiaceae</taxon>
        <taxon>Rhizobium/Agrobacterium group</taxon>
        <taxon>Rhizobium</taxon>
    </lineage>
</organism>
<comment type="caution">
    <text evidence="1">The sequence shown here is derived from an EMBL/GenBank/DDBJ whole genome shotgun (WGS) entry which is preliminary data.</text>
</comment>
<dbReference type="RefSeq" id="WP_111158710.1">
    <property type="nucleotide sequence ID" value="NZ_PCDP01000002.1"/>
</dbReference>
<keyword evidence="2" id="KW-1185">Reference proteome</keyword>
<dbReference type="Proteomes" id="UP000248925">
    <property type="component" value="Unassembled WGS sequence"/>
</dbReference>
<protein>
    <submittedName>
        <fullName evidence="1">Uncharacterized protein</fullName>
    </submittedName>
</protein>